<evidence type="ECO:0000313" key="2">
    <source>
        <dbReference type="Proteomes" id="UP001148614"/>
    </source>
</evidence>
<comment type="caution">
    <text evidence="1">The sequence shown here is derived from an EMBL/GenBank/DDBJ whole genome shotgun (WGS) entry which is preliminary data.</text>
</comment>
<organism evidence="1 2">
    <name type="scientific">Xylaria arbuscula</name>
    <dbReference type="NCBI Taxonomy" id="114810"/>
    <lineage>
        <taxon>Eukaryota</taxon>
        <taxon>Fungi</taxon>
        <taxon>Dikarya</taxon>
        <taxon>Ascomycota</taxon>
        <taxon>Pezizomycotina</taxon>
        <taxon>Sordariomycetes</taxon>
        <taxon>Xylariomycetidae</taxon>
        <taxon>Xylariales</taxon>
        <taxon>Xylariaceae</taxon>
        <taxon>Xylaria</taxon>
    </lineage>
</organism>
<sequence>MTLDKHSTAAEENLNIESISLSPSTPSVTMAASDARAQAVLTFLETIETIDSIAGIVDENGEKLGRLLKAIANIDRKPIYKL</sequence>
<name>A0A9W8TL33_9PEZI</name>
<protein>
    <submittedName>
        <fullName evidence="1">Uncharacterized protein</fullName>
    </submittedName>
</protein>
<proteinExistence type="predicted"/>
<keyword evidence="2" id="KW-1185">Reference proteome</keyword>
<accession>A0A9W8TL33</accession>
<gene>
    <name evidence="1" type="ORF">NPX13_g7530</name>
</gene>
<dbReference type="AlphaFoldDB" id="A0A9W8TL33"/>
<dbReference type="EMBL" id="JANPWZ010001494">
    <property type="protein sequence ID" value="KAJ3565369.1"/>
    <property type="molecule type" value="Genomic_DNA"/>
</dbReference>
<reference evidence="1" key="1">
    <citation type="submission" date="2022-07" db="EMBL/GenBank/DDBJ databases">
        <title>Genome Sequence of Xylaria arbuscula.</title>
        <authorList>
            <person name="Buettner E."/>
        </authorList>
    </citation>
    <scope>NUCLEOTIDE SEQUENCE</scope>
    <source>
        <strain evidence="1">VT107</strain>
    </source>
</reference>
<dbReference type="Proteomes" id="UP001148614">
    <property type="component" value="Unassembled WGS sequence"/>
</dbReference>
<evidence type="ECO:0000313" key="1">
    <source>
        <dbReference type="EMBL" id="KAJ3565369.1"/>
    </source>
</evidence>